<feature type="region of interest" description="Disordered" evidence="1">
    <location>
        <begin position="372"/>
        <end position="423"/>
    </location>
</feature>
<dbReference type="OrthoDB" id="1630758at2759"/>
<feature type="region of interest" description="Disordered" evidence="1">
    <location>
        <begin position="258"/>
        <end position="342"/>
    </location>
</feature>
<dbReference type="EMBL" id="BJWK01000018">
    <property type="protein sequence ID" value="GEM11996.1"/>
    <property type="molecule type" value="Genomic_DNA"/>
</dbReference>
<evidence type="ECO:0000313" key="3">
    <source>
        <dbReference type="Proteomes" id="UP000321518"/>
    </source>
</evidence>
<protein>
    <submittedName>
        <fullName evidence="2">TRAF-like zinc finger</fullName>
    </submittedName>
</protein>
<dbReference type="AlphaFoldDB" id="A0A511KQ53"/>
<gene>
    <name evidence="2" type="ORF">Rt10032_c18g6013</name>
</gene>
<evidence type="ECO:0000256" key="1">
    <source>
        <dbReference type="SAM" id="MobiDB-lite"/>
    </source>
</evidence>
<dbReference type="GO" id="GO:0009898">
    <property type="term" value="C:cytoplasmic side of plasma membrane"/>
    <property type="evidence" value="ECO:0007669"/>
    <property type="project" value="TreeGrafter"/>
</dbReference>
<reference evidence="2 3" key="1">
    <citation type="submission" date="2019-07" db="EMBL/GenBank/DDBJ databases">
        <title>Rhodotorula toruloides NBRC10032 genome sequencing.</title>
        <authorList>
            <person name="Shida Y."/>
            <person name="Takaku H."/>
            <person name="Ogasawara W."/>
            <person name="Mori K."/>
        </authorList>
    </citation>
    <scope>NUCLEOTIDE SEQUENCE [LARGE SCALE GENOMIC DNA]</scope>
    <source>
        <strain evidence="2 3">NBRC10032</strain>
    </source>
</reference>
<dbReference type="PANTHER" id="PTHR10131">
    <property type="entry name" value="TNF RECEPTOR ASSOCIATED FACTOR"/>
    <property type="match status" value="1"/>
</dbReference>
<dbReference type="SUPFAM" id="SSF49599">
    <property type="entry name" value="TRAF domain-like"/>
    <property type="match status" value="1"/>
</dbReference>
<name>A0A511KQ53_RHOTO</name>
<comment type="caution">
    <text evidence="2">The sequence shown here is derived from an EMBL/GenBank/DDBJ whole genome shotgun (WGS) entry which is preliminary data.</text>
</comment>
<evidence type="ECO:0000313" key="2">
    <source>
        <dbReference type="EMBL" id="GEM11996.1"/>
    </source>
</evidence>
<proteinExistence type="predicted"/>
<sequence length="478" mass="52314">MGIDRALFAKGKVPEYLICPCCKDVLDRPYEICQQAHLICASCRPDLFGTSQDEDEDAEAEEWEPEPPKTLAETAPGLEQEFASQAHSAEREESDTPAPENVTGQDEDEEEDSGGGTGSDGEDEDDDLQADGTQKCLGVREGDGKGPGACPVCEEPLLDMAEVRGAKAVDRIIHELTVNCAHLSFGCLWTGILRDQPEHDETDLKAHEVECDAFECETPGCPTMSTKRMMPAHQLACTEYTRLYKRAMRNIKKLKNELEKARNPTSSTSRPVAEITLDDNDNSPMPTAPTKRSTEVYIKTESPLKRPRVNGPADEDEQMQEGSQPALDAAAAGAGPDDEEEDLPSMMMQRFRPLFTALPILRTRAQPPSALPFLRFTSSSPSPSPDLSLATTAPAESDFASGSSKAPSGGFSKPKKEGSEPNLTYFVPRTANGELHLQRHIARFIPESHPFIRPAAGAIVLRGNWAREVKEFLWAKGF</sequence>
<dbReference type="Proteomes" id="UP000321518">
    <property type="component" value="Unassembled WGS sequence"/>
</dbReference>
<dbReference type="GO" id="GO:0043122">
    <property type="term" value="P:regulation of canonical NF-kappaB signal transduction"/>
    <property type="evidence" value="ECO:0007669"/>
    <property type="project" value="TreeGrafter"/>
</dbReference>
<dbReference type="GO" id="GO:0005164">
    <property type="term" value="F:tumor necrosis factor receptor binding"/>
    <property type="evidence" value="ECO:0007669"/>
    <property type="project" value="TreeGrafter"/>
</dbReference>
<feature type="compositionally biased region" description="Acidic residues" evidence="1">
    <location>
        <begin position="120"/>
        <end position="129"/>
    </location>
</feature>
<feature type="compositionally biased region" description="Low complexity" evidence="1">
    <location>
        <begin position="325"/>
        <end position="335"/>
    </location>
</feature>
<feature type="region of interest" description="Disordered" evidence="1">
    <location>
        <begin position="51"/>
        <end position="130"/>
    </location>
</feature>
<accession>A0A511KQ53</accession>
<organism evidence="2 3">
    <name type="scientific">Rhodotorula toruloides</name>
    <name type="common">Yeast</name>
    <name type="synonym">Rhodosporidium toruloides</name>
    <dbReference type="NCBI Taxonomy" id="5286"/>
    <lineage>
        <taxon>Eukaryota</taxon>
        <taxon>Fungi</taxon>
        <taxon>Dikarya</taxon>
        <taxon>Basidiomycota</taxon>
        <taxon>Pucciniomycotina</taxon>
        <taxon>Microbotryomycetes</taxon>
        <taxon>Sporidiobolales</taxon>
        <taxon>Sporidiobolaceae</taxon>
        <taxon>Rhodotorula</taxon>
    </lineage>
</organism>
<dbReference type="InterPro" id="IPR013083">
    <property type="entry name" value="Znf_RING/FYVE/PHD"/>
</dbReference>
<feature type="compositionally biased region" description="Acidic residues" evidence="1">
    <location>
        <begin position="52"/>
        <end position="65"/>
    </location>
</feature>
<dbReference type="Gene3D" id="3.30.40.10">
    <property type="entry name" value="Zinc/RING finger domain, C3HC4 (zinc finger)"/>
    <property type="match status" value="1"/>
</dbReference>
<dbReference type="PANTHER" id="PTHR10131:SF138">
    <property type="entry name" value="RE66324P"/>
    <property type="match status" value="1"/>
</dbReference>